<feature type="transmembrane region" description="Helical" evidence="6">
    <location>
        <begin position="333"/>
        <end position="351"/>
    </location>
</feature>
<feature type="transmembrane region" description="Helical" evidence="6">
    <location>
        <begin position="39"/>
        <end position="56"/>
    </location>
</feature>
<dbReference type="NCBIfam" id="TIGR00361">
    <property type="entry name" value="ComEC_Rec2"/>
    <property type="match status" value="1"/>
</dbReference>
<feature type="transmembrane region" description="Helical" evidence="6">
    <location>
        <begin position="363"/>
        <end position="386"/>
    </location>
</feature>
<evidence type="ECO:0000256" key="3">
    <source>
        <dbReference type="ARBA" id="ARBA00022692"/>
    </source>
</evidence>
<proteinExistence type="predicted"/>
<dbReference type="PATRIC" id="fig|1600.4.peg.1014"/>
<dbReference type="OrthoDB" id="9761531at2"/>
<feature type="transmembrane region" description="Helical" evidence="6">
    <location>
        <begin position="446"/>
        <end position="466"/>
    </location>
</feature>
<dbReference type="SUPFAM" id="SSF56281">
    <property type="entry name" value="Metallo-hydrolase/oxidoreductase"/>
    <property type="match status" value="1"/>
</dbReference>
<dbReference type="Pfam" id="PF00753">
    <property type="entry name" value="Lactamase_B"/>
    <property type="match status" value="1"/>
</dbReference>
<evidence type="ECO:0000259" key="7">
    <source>
        <dbReference type="SMART" id="SM00849"/>
    </source>
</evidence>
<dbReference type="PANTHER" id="PTHR30619">
    <property type="entry name" value="DNA INTERNALIZATION/COMPETENCE PROTEIN COMEC/REC2"/>
    <property type="match status" value="1"/>
</dbReference>
<evidence type="ECO:0000256" key="6">
    <source>
        <dbReference type="SAM" id="Phobius"/>
    </source>
</evidence>
<feature type="transmembrane region" description="Helical" evidence="6">
    <location>
        <begin position="61"/>
        <end position="79"/>
    </location>
</feature>
<dbReference type="RefSeq" id="WP_060459525.1">
    <property type="nucleotide sequence ID" value="NZ_AP014808.1"/>
</dbReference>
<evidence type="ECO:0000313" key="9">
    <source>
        <dbReference type="Proteomes" id="UP000035709"/>
    </source>
</evidence>
<dbReference type="Proteomes" id="UP000035709">
    <property type="component" value="Chromosome"/>
</dbReference>
<dbReference type="Pfam" id="PF03772">
    <property type="entry name" value="Competence"/>
    <property type="match status" value="1"/>
</dbReference>
<evidence type="ECO:0000256" key="1">
    <source>
        <dbReference type="ARBA" id="ARBA00004651"/>
    </source>
</evidence>
<reference evidence="8 9" key="1">
    <citation type="submission" date="2015-03" db="EMBL/GenBank/DDBJ databases">
        <title>Complete genome sequence of Lactobacillus acetotolerans NBRC 13120.</title>
        <authorList>
            <person name="Toh H."/>
            <person name="Morita H."/>
            <person name="Fujita N."/>
        </authorList>
    </citation>
    <scope>NUCLEOTIDE SEQUENCE [LARGE SCALE GENOMIC DNA]</scope>
    <source>
        <strain evidence="8 9">NBRC 13120</strain>
    </source>
</reference>
<feature type="transmembrane region" description="Helical" evidence="6">
    <location>
        <begin position="272"/>
        <end position="291"/>
    </location>
</feature>
<accession>A0A0D6A3V1</accession>
<dbReference type="Gene3D" id="3.60.15.10">
    <property type="entry name" value="Ribonuclease Z/Hydroxyacylglutathione hydrolase-like"/>
    <property type="match status" value="1"/>
</dbReference>
<keyword evidence="5 6" id="KW-0472">Membrane</keyword>
<dbReference type="GO" id="GO:0030420">
    <property type="term" value="P:establishment of competence for transformation"/>
    <property type="evidence" value="ECO:0007669"/>
    <property type="project" value="InterPro"/>
</dbReference>
<gene>
    <name evidence="8" type="ORF">LBAT_0990</name>
</gene>
<dbReference type="InterPro" id="IPR036866">
    <property type="entry name" value="RibonucZ/Hydroxyglut_hydro"/>
</dbReference>
<keyword evidence="9" id="KW-1185">Reference proteome</keyword>
<dbReference type="InterPro" id="IPR004477">
    <property type="entry name" value="ComEC_N"/>
</dbReference>
<dbReference type="InterPro" id="IPR004797">
    <property type="entry name" value="Competence_ComEC/Rec2"/>
</dbReference>
<keyword evidence="3 6" id="KW-0812">Transmembrane</keyword>
<feature type="transmembrane region" description="Helical" evidence="6">
    <location>
        <begin position="12"/>
        <end position="33"/>
    </location>
</feature>
<name>A0A0D6A3V1_9LACO</name>
<comment type="subcellular location">
    <subcellularLocation>
        <location evidence="1">Cell membrane</location>
        <topology evidence="1">Multi-pass membrane protein</topology>
    </subcellularLocation>
</comment>
<feature type="transmembrane region" description="Helical" evidence="6">
    <location>
        <begin position="478"/>
        <end position="497"/>
    </location>
</feature>
<dbReference type="CDD" id="cd07731">
    <property type="entry name" value="ComA-like_MBL-fold"/>
    <property type="match status" value="1"/>
</dbReference>
<evidence type="ECO:0000256" key="4">
    <source>
        <dbReference type="ARBA" id="ARBA00022989"/>
    </source>
</evidence>
<evidence type="ECO:0000313" key="8">
    <source>
        <dbReference type="EMBL" id="BAQ57379.1"/>
    </source>
</evidence>
<dbReference type="InterPro" id="IPR001279">
    <property type="entry name" value="Metallo-B-lactamas"/>
</dbReference>
<sequence length="762" mass="86397">MQPSKINWKSKLFSPGFFLLTALLLVDLSFLIYQCNAKLQKLTAIIIAAYLLFLLLRKYNTLKFIVFGLLAVGFISVNLNNRKDVFSLKEDTVIKVYPDQVKLKDGWMSATGSAGKDKILVSGNVSKDDEKLIEQGRTLFLTNIAGDVTEITPATNYGEFDYRKYYASKNISRKIKLQHYDLITGPNNLIDKLHSFRFNLQSYFKKMPRILAFFSSELLLAESPSTDNQEILNNYRDLGVIHILSISGLHVGIYTLLVSAVCFWLKFTEEETFLCCSFILLIGIFLSNDQAGFIRASLSYILSKLFRFKKWQIAQVDVLGLTCLLHLLVDPRLFMGVGAILSYVLVFGLQLTNKLSSFKQSIALNLLLTPLLLFYFFQFNLLTVIFNMLIVPYFDWVVMPVTFINLILFKFMPSGANFLELILKNGEQLIGKLSATKLGLFTFGKISWWQCLLLLFMTAIFLIVVNEKKENKKLKREIAIGTLGIYIVFFCLIHFPIKGQVTFIDVGQGDSILITTPFPRKVYMIDTGGKLNFTGKKMTPQVNKITLPFLKAQGISQIDGLFVSHQDADHVGDLVPLLEQVKVKKLYMAQGLIANPSFQKRIDGKIRHTKLVELLAGMHVKEPKINFSVVYPFKAGEGKNEDSLSLAFELANKRWMFTGDLGQDGEKEIMNKIGIQVDYFKLGHHGSKTSSNPEFLKSLQPKEVFISAGRKNRFGHPHPETLATLKKQQIPWVSTQDCGMISWTYGGFTKPEFKHFLAVDDQ</sequence>
<dbReference type="NCBIfam" id="TIGR00360">
    <property type="entry name" value="ComEC_N-term"/>
    <property type="match status" value="1"/>
</dbReference>
<keyword evidence="2" id="KW-1003">Cell membrane</keyword>
<dbReference type="PANTHER" id="PTHR30619:SF1">
    <property type="entry name" value="RECOMBINATION PROTEIN 2"/>
    <property type="match status" value="1"/>
</dbReference>
<dbReference type="EMBL" id="AP014808">
    <property type="protein sequence ID" value="BAQ57379.1"/>
    <property type="molecule type" value="Genomic_DNA"/>
</dbReference>
<dbReference type="STRING" id="1600.LBAT_0990"/>
<evidence type="ECO:0000256" key="5">
    <source>
        <dbReference type="ARBA" id="ARBA00023136"/>
    </source>
</evidence>
<dbReference type="SMART" id="SM00849">
    <property type="entry name" value="Lactamase_B"/>
    <property type="match status" value="1"/>
</dbReference>
<evidence type="ECO:0000256" key="2">
    <source>
        <dbReference type="ARBA" id="ARBA00022475"/>
    </source>
</evidence>
<dbReference type="GO" id="GO:0005886">
    <property type="term" value="C:plasma membrane"/>
    <property type="evidence" value="ECO:0007669"/>
    <property type="project" value="UniProtKB-SubCell"/>
</dbReference>
<feature type="transmembrane region" description="Helical" evidence="6">
    <location>
        <begin position="240"/>
        <end position="265"/>
    </location>
</feature>
<dbReference type="InterPro" id="IPR052159">
    <property type="entry name" value="Competence_DNA_uptake"/>
</dbReference>
<feature type="domain" description="Metallo-beta-lactamase" evidence="7">
    <location>
        <begin position="508"/>
        <end position="710"/>
    </location>
</feature>
<protein>
    <submittedName>
        <fullName evidence="8">Competence protein ComEC</fullName>
    </submittedName>
</protein>
<keyword evidence="4 6" id="KW-1133">Transmembrane helix</keyword>
<dbReference type="KEGG" id="lae:LBAT_0990"/>
<dbReference type="AlphaFoldDB" id="A0A0D6A3V1"/>
<dbReference type="InterPro" id="IPR035681">
    <property type="entry name" value="ComA-like_MBL"/>
</dbReference>
<organism evidence="8 9">
    <name type="scientific">Lactobacillus acetotolerans</name>
    <dbReference type="NCBI Taxonomy" id="1600"/>
    <lineage>
        <taxon>Bacteria</taxon>
        <taxon>Bacillati</taxon>
        <taxon>Bacillota</taxon>
        <taxon>Bacilli</taxon>
        <taxon>Lactobacillales</taxon>
        <taxon>Lactobacillaceae</taxon>
        <taxon>Lactobacillus</taxon>
    </lineage>
</organism>